<dbReference type="AlphaFoldDB" id="A0A5C1DKM7"/>
<dbReference type="SUPFAM" id="SSF51391">
    <property type="entry name" value="Thiamin phosphate synthase"/>
    <property type="match status" value="1"/>
</dbReference>
<protein>
    <recommendedName>
        <fullName evidence="9">Thiamine-phosphate synthase</fullName>
        <shortName evidence="9">TP synthase</shortName>
        <shortName evidence="9">TPS</shortName>
        <ecNumber evidence="9">2.5.1.3</ecNumber>
    </recommendedName>
    <alternativeName>
        <fullName evidence="9">Thiamine-phosphate pyrophosphorylase</fullName>
        <shortName evidence="9">TMP pyrophosphorylase</shortName>
        <shortName evidence="9">TMP-PPase</shortName>
    </alternativeName>
</protein>
<evidence type="ECO:0000256" key="7">
    <source>
        <dbReference type="ARBA" id="ARBA00047851"/>
    </source>
</evidence>
<dbReference type="EC" id="2.5.1.3" evidence="9"/>
<dbReference type="Proteomes" id="UP000322079">
    <property type="component" value="Chromosome"/>
</dbReference>
<evidence type="ECO:0000256" key="6">
    <source>
        <dbReference type="ARBA" id="ARBA00047334"/>
    </source>
</evidence>
<comment type="function">
    <text evidence="9">Condenses 4-methyl-5-(beta-hydroxyethyl)thiazole monophosphate (THZ-P) and 2-methyl-4-amino-5-hydroxymethyl pyrimidine pyrophosphate (HMP-PP) to form thiamine monophosphate (TMP).</text>
</comment>
<dbReference type="GO" id="GO:0000287">
    <property type="term" value="F:magnesium ion binding"/>
    <property type="evidence" value="ECO:0007669"/>
    <property type="project" value="UniProtKB-UniRule"/>
</dbReference>
<dbReference type="GO" id="GO:0005737">
    <property type="term" value="C:cytoplasm"/>
    <property type="evidence" value="ECO:0007669"/>
    <property type="project" value="TreeGrafter"/>
</dbReference>
<comment type="pathway">
    <text evidence="1 9 11">Cofactor biosynthesis; thiamine diphosphate biosynthesis; thiamine phosphate from 4-amino-2-methyl-5-diphosphomethylpyrimidine and 4-methyl-5-(2-phosphoethyl)-thiazole: step 1/1.</text>
</comment>
<dbReference type="PANTHER" id="PTHR20857">
    <property type="entry name" value="THIAMINE-PHOSPHATE PYROPHOSPHORYLASE"/>
    <property type="match status" value="1"/>
</dbReference>
<dbReference type="HAMAP" id="MF_00097">
    <property type="entry name" value="TMP_synthase"/>
    <property type="match status" value="1"/>
</dbReference>
<dbReference type="CDD" id="cd00564">
    <property type="entry name" value="TMP_TenI"/>
    <property type="match status" value="1"/>
</dbReference>
<dbReference type="GO" id="GO:0004789">
    <property type="term" value="F:thiamine-phosphate diphosphorylase activity"/>
    <property type="evidence" value="ECO:0007669"/>
    <property type="project" value="UniProtKB-UniRule"/>
</dbReference>
<feature type="binding site" evidence="9">
    <location>
        <position position="70"/>
    </location>
    <ligand>
        <name>Mg(2+)</name>
        <dbReference type="ChEBI" id="CHEBI:18420"/>
    </ligand>
</feature>
<evidence type="ECO:0000259" key="12">
    <source>
        <dbReference type="Pfam" id="PF02581"/>
    </source>
</evidence>
<comment type="caution">
    <text evidence="9">Lacks conserved residue(s) required for the propagation of feature annotation.</text>
</comment>
<dbReference type="InterPro" id="IPR036206">
    <property type="entry name" value="ThiamineP_synth_sf"/>
</dbReference>
<evidence type="ECO:0000313" key="13">
    <source>
        <dbReference type="EMBL" id="QEL57306.1"/>
    </source>
</evidence>
<evidence type="ECO:0000256" key="2">
    <source>
        <dbReference type="ARBA" id="ARBA00022679"/>
    </source>
</evidence>
<feature type="binding site" evidence="9">
    <location>
        <position position="69"/>
    </location>
    <ligand>
        <name>4-amino-2-methyl-5-(diphosphooxymethyl)pyrimidine</name>
        <dbReference type="ChEBI" id="CHEBI:57841"/>
    </ligand>
</feature>
<proteinExistence type="inferred from homology"/>
<feature type="binding site" evidence="9">
    <location>
        <position position="89"/>
    </location>
    <ligand>
        <name>Mg(2+)</name>
        <dbReference type="ChEBI" id="CHEBI:18420"/>
    </ligand>
</feature>
<dbReference type="InterPro" id="IPR022998">
    <property type="entry name" value="ThiamineP_synth_TenI"/>
</dbReference>
<accession>A0A5C1DKM7</accession>
<dbReference type="PANTHER" id="PTHR20857:SF15">
    <property type="entry name" value="THIAMINE-PHOSPHATE SYNTHASE"/>
    <property type="match status" value="1"/>
</dbReference>
<organism evidence="13 14">
    <name type="scientific">Chromobacterium paludis</name>
    <dbReference type="NCBI Taxonomy" id="2605945"/>
    <lineage>
        <taxon>Bacteria</taxon>
        <taxon>Pseudomonadati</taxon>
        <taxon>Pseudomonadota</taxon>
        <taxon>Betaproteobacteria</taxon>
        <taxon>Neisseriales</taxon>
        <taxon>Chromobacteriaceae</taxon>
        <taxon>Chromobacterium</taxon>
    </lineage>
</organism>
<evidence type="ECO:0000256" key="1">
    <source>
        <dbReference type="ARBA" id="ARBA00005165"/>
    </source>
</evidence>
<dbReference type="InterPro" id="IPR013785">
    <property type="entry name" value="Aldolase_TIM"/>
</dbReference>
<evidence type="ECO:0000256" key="9">
    <source>
        <dbReference type="HAMAP-Rule" id="MF_00097"/>
    </source>
</evidence>
<comment type="catalytic activity">
    <reaction evidence="8 9 10">
        <text>2-[(2R,5Z)-2-carboxy-4-methylthiazol-5(2H)-ylidene]ethyl phosphate + 4-amino-2-methyl-5-(diphosphooxymethyl)pyrimidine + 2 H(+) = thiamine phosphate + CO2 + diphosphate</text>
        <dbReference type="Rhea" id="RHEA:47844"/>
        <dbReference type="ChEBI" id="CHEBI:15378"/>
        <dbReference type="ChEBI" id="CHEBI:16526"/>
        <dbReference type="ChEBI" id="CHEBI:33019"/>
        <dbReference type="ChEBI" id="CHEBI:37575"/>
        <dbReference type="ChEBI" id="CHEBI:57841"/>
        <dbReference type="ChEBI" id="CHEBI:62899"/>
        <dbReference type="EC" id="2.5.1.3"/>
    </reaction>
</comment>
<comment type="cofactor">
    <cofactor evidence="9">
        <name>Mg(2+)</name>
        <dbReference type="ChEBI" id="CHEBI:18420"/>
    </cofactor>
    <text evidence="9">Binds 1 Mg(2+) ion per subunit.</text>
</comment>
<keyword evidence="2 9" id="KW-0808">Transferase</keyword>
<evidence type="ECO:0000256" key="8">
    <source>
        <dbReference type="ARBA" id="ARBA00047883"/>
    </source>
</evidence>
<dbReference type="Gene3D" id="3.20.20.70">
    <property type="entry name" value="Aldolase class I"/>
    <property type="match status" value="1"/>
</dbReference>
<evidence type="ECO:0000256" key="5">
    <source>
        <dbReference type="ARBA" id="ARBA00022977"/>
    </source>
</evidence>
<feature type="binding site" evidence="9">
    <location>
        <position position="164"/>
    </location>
    <ligand>
        <name>2-[(2R,5Z)-2-carboxy-4-methylthiazol-5(2H)-ylidene]ethyl phosphate</name>
        <dbReference type="ChEBI" id="CHEBI:62899"/>
    </ligand>
</feature>
<dbReference type="InterPro" id="IPR034291">
    <property type="entry name" value="TMP_synthase"/>
</dbReference>
<dbReference type="KEGG" id="chrm:FYK34_17910"/>
<sequence>MPPRVEGLYAVTPQCDDSERLLELAAAALAGGARVLQYRDKSGDAAHRLWQANLLAALCRSHRALFIVNDDVELARRVGADGVHLGRDDGDIAAARAALGPDAVIGASCYDQLALARQAMAAGASYVAFGAVFPSQTKPHAVAAPLSLFAEAAGLGANAVAIGGIAPDNAAQVIAAGADAVAVIGGLFDAPDAETAARALARLFTAR</sequence>
<dbReference type="EMBL" id="CP043473">
    <property type="protein sequence ID" value="QEL57306.1"/>
    <property type="molecule type" value="Genomic_DNA"/>
</dbReference>
<feature type="binding site" evidence="9">
    <location>
        <begin position="135"/>
        <end position="137"/>
    </location>
    <ligand>
        <name>2-[(2R,5Z)-2-carboxy-4-methylthiazol-5(2H)-ylidene]ethyl phosphate</name>
        <dbReference type="ChEBI" id="CHEBI:62899"/>
    </ligand>
</feature>
<dbReference type="GO" id="GO:0009228">
    <property type="term" value="P:thiamine biosynthetic process"/>
    <property type="evidence" value="ECO:0007669"/>
    <property type="project" value="UniProtKB-KW"/>
</dbReference>
<dbReference type="RefSeq" id="WP_149298831.1">
    <property type="nucleotide sequence ID" value="NZ_CP043473.1"/>
</dbReference>
<reference evidence="13 14" key="1">
    <citation type="submission" date="2019-08" db="EMBL/GenBank/DDBJ databases">
        <title>Chromobacterium paludis, a novel bacterium isolated from a Maryland marsh pond.</title>
        <authorList>
            <person name="Blackburn M.B."/>
            <person name="Gundersen-Rindal D.E."/>
        </authorList>
    </citation>
    <scope>NUCLEOTIDE SEQUENCE [LARGE SCALE GENOMIC DNA]</scope>
    <source>
        <strain evidence="14">IIBBL 257-1</strain>
    </source>
</reference>
<keyword evidence="4 9" id="KW-0460">Magnesium</keyword>
<dbReference type="Pfam" id="PF02581">
    <property type="entry name" value="TMP-TENI"/>
    <property type="match status" value="1"/>
</dbReference>
<keyword evidence="14" id="KW-1185">Reference proteome</keyword>
<evidence type="ECO:0000256" key="11">
    <source>
        <dbReference type="RuleBase" id="RU004253"/>
    </source>
</evidence>
<evidence type="ECO:0000256" key="4">
    <source>
        <dbReference type="ARBA" id="ARBA00022842"/>
    </source>
</evidence>
<keyword evidence="5 9" id="KW-0784">Thiamine biosynthesis</keyword>
<dbReference type="GO" id="GO:0009229">
    <property type="term" value="P:thiamine diphosphate biosynthetic process"/>
    <property type="evidence" value="ECO:0007669"/>
    <property type="project" value="UniProtKB-UniRule"/>
</dbReference>
<feature type="binding site" evidence="9">
    <location>
        <position position="108"/>
    </location>
    <ligand>
        <name>4-amino-2-methyl-5-(diphosphooxymethyl)pyrimidine</name>
        <dbReference type="ChEBI" id="CHEBI:57841"/>
    </ligand>
</feature>
<dbReference type="UniPathway" id="UPA00060">
    <property type="reaction ID" value="UER00141"/>
</dbReference>
<evidence type="ECO:0000256" key="3">
    <source>
        <dbReference type="ARBA" id="ARBA00022723"/>
    </source>
</evidence>
<comment type="catalytic activity">
    <reaction evidence="6 9 10">
        <text>4-methyl-5-(2-phosphooxyethyl)-thiazole + 4-amino-2-methyl-5-(diphosphooxymethyl)pyrimidine + H(+) = thiamine phosphate + diphosphate</text>
        <dbReference type="Rhea" id="RHEA:22328"/>
        <dbReference type="ChEBI" id="CHEBI:15378"/>
        <dbReference type="ChEBI" id="CHEBI:33019"/>
        <dbReference type="ChEBI" id="CHEBI:37575"/>
        <dbReference type="ChEBI" id="CHEBI:57841"/>
        <dbReference type="ChEBI" id="CHEBI:58296"/>
        <dbReference type="EC" id="2.5.1.3"/>
    </reaction>
</comment>
<gene>
    <name evidence="9" type="primary">thiE</name>
    <name evidence="13" type="ORF">FYK34_17910</name>
</gene>
<evidence type="ECO:0000256" key="10">
    <source>
        <dbReference type="RuleBase" id="RU003826"/>
    </source>
</evidence>
<comment type="catalytic activity">
    <reaction evidence="7 9 10">
        <text>2-(2-carboxy-4-methylthiazol-5-yl)ethyl phosphate + 4-amino-2-methyl-5-(diphosphooxymethyl)pyrimidine + 2 H(+) = thiamine phosphate + CO2 + diphosphate</text>
        <dbReference type="Rhea" id="RHEA:47848"/>
        <dbReference type="ChEBI" id="CHEBI:15378"/>
        <dbReference type="ChEBI" id="CHEBI:16526"/>
        <dbReference type="ChEBI" id="CHEBI:33019"/>
        <dbReference type="ChEBI" id="CHEBI:37575"/>
        <dbReference type="ChEBI" id="CHEBI:57841"/>
        <dbReference type="ChEBI" id="CHEBI:62890"/>
        <dbReference type="EC" id="2.5.1.3"/>
    </reaction>
</comment>
<feature type="binding site" evidence="9">
    <location>
        <position position="138"/>
    </location>
    <ligand>
        <name>4-amino-2-methyl-5-(diphosphooxymethyl)pyrimidine</name>
        <dbReference type="ChEBI" id="CHEBI:57841"/>
    </ligand>
</feature>
<feature type="binding site" evidence="9">
    <location>
        <begin position="37"/>
        <end position="41"/>
    </location>
    <ligand>
        <name>4-amino-2-methyl-5-(diphosphooxymethyl)pyrimidine</name>
        <dbReference type="ChEBI" id="CHEBI:57841"/>
    </ligand>
</feature>
<feature type="domain" description="Thiamine phosphate synthase/TenI" evidence="12">
    <location>
        <begin position="8"/>
        <end position="186"/>
    </location>
</feature>
<name>A0A5C1DKM7_9NEIS</name>
<comment type="similarity">
    <text evidence="9 10">Belongs to the thiamine-phosphate synthase family.</text>
</comment>
<evidence type="ECO:0000313" key="14">
    <source>
        <dbReference type="Proteomes" id="UP000322079"/>
    </source>
</evidence>
<dbReference type="NCBIfam" id="TIGR00693">
    <property type="entry name" value="thiE"/>
    <property type="match status" value="1"/>
</dbReference>
<keyword evidence="3 9" id="KW-0479">Metal-binding</keyword>